<dbReference type="AlphaFoldDB" id="A0A6N2MQT1"/>
<dbReference type="InterPro" id="IPR008271">
    <property type="entry name" value="Ser/Thr_kinase_AS"/>
</dbReference>
<evidence type="ECO:0000256" key="4">
    <source>
        <dbReference type="ARBA" id="ARBA00022692"/>
    </source>
</evidence>
<evidence type="ECO:0000313" key="16">
    <source>
        <dbReference type="EMBL" id="VFU55416.1"/>
    </source>
</evidence>
<dbReference type="SUPFAM" id="SSF56112">
    <property type="entry name" value="Protein kinase-like (PK-like)"/>
    <property type="match status" value="1"/>
</dbReference>
<proteinExistence type="predicted"/>
<keyword evidence="11" id="KW-0325">Glycoprotein</keyword>
<dbReference type="Gene3D" id="1.10.510.10">
    <property type="entry name" value="Transferase(Phosphotransferase) domain 1"/>
    <property type="match status" value="1"/>
</dbReference>
<gene>
    <name evidence="16" type="ORF">SVIM_LOCUS393642</name>
</gene>
<dbReference type="PROSITE" id="PS50011">
    <property type="entry name" value="PROTEIN_KINASE_DOM"/>
    <property type="match status" value="1"/>
</dbReference>
<evidence type="ECO:0000256" key="3">
    <source>
        <dbReference type="ARBA" id="ARBA00022679"/>
    </source>
</evidence>
<dbReference type="Pfam" id="PF00069">
    <property type="entry name" value="Pkinase"/>
    <property type="match status" value="1"/>
</dbReference>
<keyword evidence="5 14" id="KW-0732">Signal</keyword>
<feature type="chain" id="PRO_5027091864" description="Protein kinase domain-containing protein" evidence="14">
    <location>
        <begin position="24"/>
        <end position="633"/>
    </location>
</feature>
<dbReference type="InterPro" id="IPR000719">
    <property type="entry name" value="Prot_kinase_dom"/>
</dbReference>
<dbReference type="InterPro" id="IPR045874">
    <property type="entry name" value="LRK10/LRL21-25-like"/>
</dbReference>
<evidence type="ECO:0000256" key="2">
    <source>
        <dbReference type="ARBA" id="ARBA00022527"/>
    </source>
</evidence>
<keyword evidence="8 12" id="KW-0067">ATP-binding</keyword>
<keyword evidence="4 13" id="KW-0812">Transmembrane</keyword>
<keyword evidence="3" id="KW-0808">Transferase</keyword>
<dbReference type="InterPro" id="IPR011009">
    <property type="entry name" value="Kinase-like_dom_sf"/>
</dbReference>
<dbReference type="InterPro" id="IPR025287">
    <property type="entry name" value="WAK_GUB"/>
</dbReference>
<dbReference type="FunFam" id="1.10.510.10:FF:000590">
    <property type="entry name" value="PR5-like receptor kinase"/>
    <property type="match status" value="1"/>
</dbReference>
<accession>A0A6N2MQT1</accession>
<feature type="domain" description="Protein kinase" evidence="15">
    <location>
        <begin position="320"/>
        <end position="606"/>
    </location>
</feature>
<comment type="subcellular location">
    <subcellularLocation>
        <location evidence="1">Membrane</location>
        <topology evidence="1">Single-pass type I membrane protein</topology>
    </subcellularLocation>
</comment>
<dbReference type="GO" id="GO:0030247">
    <property type="term" value="F:polysaccharide binding"/>
    <property type="evidence" value="ECO:0007669"/>
    <property type="project" value="InterPro"/>
</dbReference>
<dbReference type="PROSITE" id="PS00107">
    <property type="entry name" value="PROTEIN_KINASE_ATP"/>
    <property type="match status" value="1"/>
</dbReference>
<evidence type="ECO:0000256" key="13">
    <source>
        <dbReference type="SAM" id="Phobius"/>
    </source>
</evidence>
<evidence type="ECO:0000256" key="14">
    <source>
        <dbReference type="SAM" id="SignalP"/>
    </source>
</evidence>
<keyword evidence="9 13" id="KW-1133">Transmembrane helix</keyword>
<protein>
    <recommendedName>
        <fullName evidence="15">Protein kinase domain-containing protein</fullName>
    </recommendedName>
</protein>
<dbReference type="EMBL" id="CAADRP010001885">
    <property type="protein sequence ID" value="VFU55416.1"/>
    <property type="molecule type" value="Genomic_DNA"/>
</dbReference>
<evidence type="ECO:0000256" key="11">
    <source>
        <dbReference type="ARBA" id="ARBA00023180"/>
    </source>
</evidence>
<dbReference type="GO" id="GO:0005524">
    <property type="term" value="F:ATP binding"/>
    <property type="evidence" value="ECO:0007669"/>
    <property type="project" value="UniProtKB-UniRule"/>
</dbReference>
<evidence type="ECO:0000256" key="5">
    <source>
        <dbReference type="ARBA" id="ARBA00022729"/>
    </source>
</evidence>
<dbReference type="FunFam" id="3.30.200.20:FF:000178">
    <property type="entry name" value="serine/threonine-protein kinase PBS1-like"/>
    <property type="match status" value="1"/>
</dbReference>
<evidence type="ECO:0000256" key="12">
    <source>
        <dbReference type="PROSITE-ProRule" id="PRU10141"/>
    </source>
</evidence>
<dbReference type="SMART" id="SM00220">
    <property type="entry name" value="S_TKc"/>
    <property type="match status" value="1"/>
</dbReference>
<evidence type="ECO:0000256" key="8">
    <source>
        <dbReference type="ARBA" id="ARBA00022840"/>
    </source>
</evidence>
<evidence type="ECO:0000256" key="10">
    <source>
        <dbReference type="ARBA" id="ARBA00023136"/>
    </source>
</evidence>
<evidence type="ECO:0000256" key="7">
    <source>
        <dbReference type="ARBA" id="ARBA00022777"/>
    </source>
</evidence>
<sequence>MRDSSKTVRCLFCFMFIAELGASLNCTTSCRNRGDRQPDQCGYPGFALSCNERGDTVLELPTAGKLHIEKINYKNQVILASDPQGCLLRQHSNFNSSVFNLQFEKSKVNFTIFNCSLNNTRPLNWMAPCLSTAHYDVLAVDSELSIEGTESLLSCTKMYDLPVPHDIRLSWSIPNCGSCEATGKQCRLRENSITELETECYGLHKGIFSFKFSFHCSVFMAPSISRILCFTCSFFANSQIYSNKLFPQKKISLLTWKAYLYAGVTTGSFLFAILVIAVCQIYCLRKAEKENQTKVARFLDDYTAMNPTRYSYADLKKITNQFRDELGQGAYGTVFKGKLTSEISVAVKVLNSSTEKGEEFVNEMGAMARIHHVNVIRLIGFCADGFRRALVYEYLPNGSLQKFISSENAKNVFLGWERLHHIALGIARGIEYLHQGCDQTILHFDIKPHNILLDNDFNPKIADFGLAKLCSKYKSAISMTTARGTIGYIAPEVFSRNFGNVSYKSDVYSFGMLVLEMVGGRKNVDDTAENGDQVYFPEWIYNLLEEGDDLRFQIEEEGDAKIAKKLAIVGLWCIQWNPVDRPCMKIVVQMLEGKGDKLSTPPNPFSFKISKRTNARVLRRLLHRELTAISEVE</sequence>
<dbReference type="InterPro" id="IPR017441">
    <property type="entry name" value="Protein_kinase_ATP_BS"/>
</dbReference>
<dbReference type="PANTHER" id="PTHR27009">
    <property type="entry name" value="RUST RESISTANCE KINASE LR10-RELATED"/>
    <property type="match status" value="1"/>
</dbReference>
<evidence type="ECO:0000256" key="9">
    <source>
        <dbReference type="ARBA" id="ARBA00022989"/>
    </source>
</evidence>
<dbReference type="GO" id="GO:0016020">
    <property type="term" value="C:membrane"/>
    <property type="evidence" value="ECO:0007669"/>
    <property type="project" value="UniProtKB-SubCell"/>
</dbReference>
<keyword evidence="7" id="KW-0418">Kinase</keyword>
<dbReference type="Pfam" id="PF13947">
    <property type="entry name" value="GUB_WAK_bind"/>
    <property type="match status" value="1"/>
</dbReference>
<dbReference type="GO" id="GO:0004674">
    <property type="term" value="F:protein serine/threonine kinase activity"/>
    <property type="evidence" value="ECO:0007669"/>
    <property type="project" value="UniProtKB-KW"/>
</dbReference>
<feature type="binding site" evidence="12">
    <location>
        <position position="348"/>
    </location>
    <ligand>
        <name>ATP</name>
        <dbReference type="ChEBI" id="CHEBI:30616"/>
    </ligand>
</feature>
<dbReference type="PROSITE" id="PS00108">
    <property type="entry name" value="PROTEIN_KINASE_ST"/>
    <property type="match status" value="1"/>
</dbReference>
<evidence type="ECO:0000259" key="15">
    <source>
        <dbReference type="PROSITE" id="PS50011"/>
    </source>
</evidence>
<keyword evidence="10 13" id="KW-0472">Membrane</keyword>
<feature type="signal peptide" evidence="14">
    <location>
        <begin position="1"/>
        <end position="23"/>
    </location>
</feature>
<name>A0A6N2MQT1_SALVM</name>
<keyword evidence="6 12" id="KW-0547">Nucleotide-binding</keyword>
<feature type="transmembrane region" description="Helical" evidence="13">
    <location>
        <begin position="258"/>
        <end position="278"/>
    </location>
</feature>
<evidence type="ECO:0000256" key="6">
    <source>
        <dbReference type="ARBA" id="ARBA00022741"/>
    </source>
</evidence>
<evidence type="ECO:0000256" key="1">
    <source>
        <dbReference type="ARBA" id="ARBA00004479"/>
    </source>
</evidence>
<organism evidence="16">
    <name type="scientific">Salix viminalis</name>
    <name type="common">Common osier</name>
    <name type="synonym">Basket willow</name>
    <dbReference type="NCBI Taxonomy" id="40686"/>
    <lineage>
        <taxon>Eukaryota</taxon>
        <taxon>Viridiplantae</taxon>
        <taxon>Streptophyta</taxon>
        <taxon>Embryophyta</taxon>
        <taxon>Tracheophyta</taxon>
        <taxon>Spermatophyta</taxon>
        <taxon>Magnoliopsida</taxon>
        <taxon>eudicotyledons</taxon>
        <taxon>Gunneridae</taxon>
        <taxon>Pentapetalae</taxon>
        <taxon>rosids</taxon>
        <taxon>fabids</taxon>
        <taxon>Malpighiales</taxon>
        <taxon>Salicaceae</taxon>
        <taxon>Saliceae</taxon>
        <taxon>Salix</taxon>
    </lineage>
</organism>
<reference evidence="16" key="1">
    <citation type="submission" date="2019-03" db="EMBL/GenBank/DDBJ databases">
        <authorList>
            <person name="Mank J."/>
            <person name="Almeida P."/>
        </authorList>
    </citation>
    <scope>NUCLEOTIDE SEQUENCE</scope>
    <source>
        <strain evidence="16">78183</strain>
    </source>
</reference>
<keyword evidence="2" id="KW-0723">Serine/threonine-protein kinase</keyword>
<dbReference type="Gene3D" id="3.30.200.20">
    <property type="entry name" value="Phosphorylase Kinase, domain 1"/>
    <property type="match status" value="1"/>
</dbReference>